<proteinExistence type="predicted"/>
<keyword evidence="3" id="KW-1185">Reference proteome</keyword>
<reference evidence="3" key="1">
    <citation type="journal article" date="2019" name="Int. J. Syst. Evol. Microbiol.">
        <title>The Global Catalogue of Microorganisms (GCM) 10K type strain sequencing project: providing services to taxonomists for standard genome sequencing and annotation.</title>
        <authorList>
            <consortium name="The Broad Institute Genomics Platform"/>
            <consortium name="The Broad Institute Genome Sequencing Center for Infectious Disease"/>
            <person name="Wu L."/>
            <person name="Ma J."/>
        </authorList>
    </citation>
    <scope>NUCLEOTIDE SEQUENCE [LARGE SCALE GENOMIC DNA]</scope>
    <source>
        <strain evidence="3">JCM 17137</strain>
    </source>
</reference>
<organism evidence="2 3">
    <name type="scientific">Salinactinospora qingdaonensis</name>
    <dbReference type="NCBI Taxonomy" id="702744"/>
    <lineage>
        <taxon>Bacteria</taxon>
        <taxon>Bacillati</taxon>
        <taxon>Actinomycetota</taxon>
        <taxon>Actinomycetes</taxon>
        <taxon>Streptosporangiales</taxon>
        <taxon>Nocardiopsidaceae</taxon>
        <taxon>Salinactinospora</taxon>
    </lineage>
</organism>
<dbReference type="EMBL" id="BAABDD010000016">
    <property type="protein sequence ID" value="GAA3751523.1"/>
    <property type="molecule type" value="Genomic_DNA"/>
</dbReference>
<dbReference type="Proteomes" id="UP001500908">
    <property type="component" value="Unassembled WGS sequence"/>
</dbReference>
<gene>
    <name evidence="2" type="ORF">GCM10022402_33260</name>
</gene>
<protein>
    <recommendedName>
        <fullName evidence="4">Secreted protein</fullName>
    </recommendedName>
</protein>
<evidence type="ECO:0000256" key="1">
    <source>
        <dbReference type="SAM" id="MobiDB-lite"/>
    </source>
</evidence>
<comment type="caution">
    <text evidence="2">The sequence shown here is derived from an EMBL/GenBank/DDBJ whole genome shotgun (WGS) entry which is preliminary data.</text>
</comment>
<evidence type="ECO:0000313" key="3">
    <source>
        <dbReference type="Proteomes" id="UP001500908"/>
    </source>
</evidence>
<name>A0ABP7G4U2_9ACTN</name>
<sequence length="107" mass="11322">MVPLAVAAAGSLALGGGAAEALRAHHGKDTGWTFLHDDGVAVQDNESDGNSVEIQYQRRGSPGTTRHLWNHSGAGTTAYSARASTVFKIRICEERDWAPDSCASWVA</sequence>
<feature type="region of interest" description="Disordered" evidence="1">
    <location>
        <begin position="45"/>
        <end position="72"/>
    </location>
</feature>
<evidence type="ECO:0000313" key="2">
    <source>
        <dbReference type="EMBL" id="GAA3751523.1"/>
    </source>
</evidence>
<accession>A0ABP7G4U2</accession>
<evidence type="ECO:0008006" key="4">
    <source>
        <dbReference type="Google" id="ProtNLM"/>
    </source>
</evidence>